<reference evidence="1 2" key="1">
    <citation type="journal article" date="2012" name="Genome Biol.">
        <title>Genome and low-iron response of an oceanic diatom adapted to chronic iron limitation.</title>
        <authorList>
            <person name="Lommer M."/>
            <person name="Specht M."/>
            <person name="Roy A.S."/>
            <person name="Kraemer L."/>
            <person name="Andreson R."/>
            <person name="Gutowska M.A."/>
            <person name="Wolf J."/>
            <person name="Bergner S.V."/>
            <person name="Schilhabel M.B."/>
            <person name="Klostermeier U.C."/>
            <person name="Beiko R.G."/>
            <person name="Rosenstiel P."/>
            <person name="Hippler M."/>
            <person name="Laroche J."/>
        </authorList>
    </citation>
    <scope>NUCLEOTIDE SEQUENCE [LARGE SCALE GENOMIC DNA]</scope>
    <source>
        <strain evidence="1 2">CCMP1005</strain>
    </source>
</reference>
<proteinExistence type="predicted"/>
<accession>K0R7J6</accession>
<comment type="caution">
    <text evidence="1">The sequence shown here is derived from an EMBL/GenBank/DDBJ whole genome shotgun (WGS) entry which is preliminary data.</text>
</comment>
<gene>
    <name evidence="1" type="ORF">THAOC_31702</name>
</gene>
<dbReference type="EMBL" id="AGNL01044817">
    <property type="protein sequence ID" value="EJK49423.1"/>
    <property type="molecule type" value="Genomic_DNA"/>
</dbReference>
<evidence type="ECO:0000313" key="1">
    <source>
        <dbReference type="EMBL" id="EJK49423.1"/>
    </source>
</evidence>
<sequence length="200" mass="21812">SQAARTDEISGVHWGGTAMVVEVATCVHGVPPLPMGIGRVDRHEGAGLQTTDLEGVKGSIKALDFWGQWLKMMCQTIEPRLSYCLWRPDGNGPERGCYGSPRKELLAVTSDCDDIFMESLTRGLMIKSSWESVTFWSLKQTYANNSLIAFKLVHRSWAILPSTRATGRYGLGDTSTAYVNLIALPPTGEHPGSGCILQTP</sequence>
<name>K0R7J6_THAOC</name>
<feature type="non-terminal residue" evidence="1">
    <location>
        <position position="1"/>
    </location>
</feature>
<protein>
    <submittedName>
        <fullName evidence="1">Uncharacterized protein</fullName>
    </submittedName>
</protein>
<dbReference type="Proteomes" id="UP000266841">
    <property type="component" value="Unassembled WGS sequence"/>
</dbReference>
<dbReference type="AlphaFoldDB" id="K0R7J6"/>
<keyword evidence="2" id="KW-1185">Reference proteome</keyword>
<organism evidence="1 2">
    <name type="scientific">Thalassiosira oceanica</name>
    <name type="common">Marine diatom</name>
    <dbReference type="NCBI Taxonomy" id="159749"/>
    <lineage>
        <taxon>Eukaryota</taxon>
        <taxon>Sar</taxon>
        <taxon>Stramenopiles</taxon>
        <taxon>Ochrophyta</taxon>
        <taxon>Bacillariophyta</taxon>
        <taxon>Coscinodiscophyceae</taxon>
        <taxon>Thalassiosirophycidae</taxon>
        <taxon>Thalassiosirales</taxon>
        <taxon>Thalassiosiraceae</taxon>
        <taxon>Thalassiosira</taxon>
    </lineage>
</organism>
<evidence type="ECO:0000313" key="2">
    <source>
        <dbReference type="Proteomes" id="UP000266841"/>
    </source>
</evidence>